<dbReference type="PROSITE" id="PS50994">
    <property type="entry name" value="INTEGRASE"/>
    <property type="match status" value="1"/>
</dbReference>
<dbReference type="InterPro" id="IPR014833">
    <property type="entry name" value="TnsA_N"/>
</dbReference>
<reference evidence="3 4" key="1">
    <citation type="journal article" date="2018" name="Environ. Microbiol.">
        <title>Novel energy conservation strategies and behaviour of Pelotomaculum schinkii driving syntrophic propionate catabolism.</title>
        <authorList>
            <person name="Hidalgo-Ahumada C.A.P."/>
            <person name="Nobu M.K."/>
            <person name="Narihiro T."/>
            <person name="Tamaki H."/>
            <person name="Liu W.T."/>
            <person name="Kamagata Y."/>
            <person name="Stams A.J.M."/>
            <person name="Imachi H."/>
            <person name="Sousa D.Z."/>
        </authorList>
    </citation>
    <scope>NUCLEOTIDE SEQUENCE [LARGE SCALE GENOMIC DNA]</scope>
    <source>
        <strain evidence="3 4">MGP</strain>
    </source>
</reference>
<name>A0A4Y7RNS7_9FIRM</name>
<dbReference type="GO" id="GO:0015074">
    <property type="term" value="P:DNA integration"/>
    <property type="evidence" value="ECO:0007669"/>
    <property type="project" value="InterPro"/>
</dbReference>
<protein>
    <recommendedName>
        <fullName evidence="2">Integrase catalytic domain-containing protein</fullName>
    </recommendedName>
</protein>
<dbReference type="Proteomes" id="UP000297597">
    <property type="component" value="Unassembled WGS sequence"/>
</dbReference>
<dbReference type="InterPro" id="IPR001584">
    <property type="entry name" value="Integrase_cat-core"/>
</dbReference>
<dbReference type="InterPro" id="IPR015378">
    <property type="entry name" value="Transposase-like_Mu_C"/>
</dbReference>
<dbReference type="AlphaFoldDB" id="A0A4Y7RNS7"/>
<dbReference type="OrthoDB" id="501284at2"/>
<feature type="region of interest" description="Disordered" evidence="1">
    <location>
        <begin position="27"/>
        <end position="48"/>
    </location>
</feature>
<feature type="compositionally biased region" description="Polar residues" evidence="1">
    <location>
        <begin position="27"/>
        <end position="43"/>
    </location>
</feature>
<dbReference type="EMBL" id="QFFZ01000023">
    <property type="protein sequence ID" value="TEB10644.1"/>
    <property type="molecule type" value="Genomic_DNA"/>
</dbReference>
<dbReference type="GO" id="GO:0003676">
    <property type="term" value="F:nucleic acid binding"/>
    <property type="evidence" value="ECO:0007669"/>
    <property type="project" value="InterPro"/>
</dbReference>
<sequence length="894" mass="103344">MLSDIEFDLWCRRLGLLESTRRHIEQIRSSPPSRQVHSGTKNVSGRYPSKKMGLTIQFESHRIELAAIYEMEHDDDVLEYYDQPLPIKLNYRAKNERQIGVLHIPDFFVIRHNAAGWEEWKRKDELRKLADRMPNRYQKDEGRWRCPPGEEYAGKLGLYYRVRSSAEIDWVYQRNVLFLEDYFRADLPKIPEGIEDKVLSLVVSKPGSTLSELLQMTGGDSDVVYTMVATDQIYVDLHTTPLAEPERVLVFRDQETARSFAVIAETSARDRITGPQMVSVNTGSQFAWDGRLFTILNSGETKTVLKTGDGAVISLPKEQFEMLVKQGEITGVNTQGQSPTTSTVQELIAKASPKDLKEANRRYEIIAPLLTGQSVAGKKPNRSIRRWLKRFRDAEQSYDCGYVGLLPHWGKRGNRERKLPQSTLELMDHFFRNDFETIKQKGRVEVYGVLMRECEKRGIMSPSYRTFCAEIKRRSTYELTLKRKGCRAAYKYETFYWELDLTTPRHGDRPFEIGHIDHTLFDIELVCSRTGHILGRPWVTFLTDAYSRRLLALYLTFDAPSYRSCMMLLRECVRRHGRLPQILVVDGGQEFKSTYFETLLARYECTKKTRPGAKPRFGSVCERLFGTANTQFVHNLAGNTQIMRNVRQVTKEVNPRAHACWTLGEFYDYLCRWAYEVYDIIDHPALGQSPCEAFDTGLAQSGTRNHRLIPYDEDFRMFTLPTTSKGTAKVEPSRGVKINYIRYWSDAFRDPEIEKKQVPVRYDPFNAGVAYAFAGGQWVRCISEHYSYFRGRSEKELMIATTELRRRNQKHTKNLTITAKTIADFLMSAEANEKLLSQRLRDAETRQLFEVIQGSRADKNKPVGWNISEDATPEPQPVQITAKKPETIELYEEF</sequence>
<dbReference type="Pfam" id="PF09299">
    <property type="entry name" value="Mu-transpos_C"/>
    <property type="match status" value="1"/>
</dbReference>
<feature type="domain" description="Integrase catalytic" evidence="2">
    <location>
        <begin position="506"/>
        <end position="698"/>
    </location>
</feature>
<comment type="caution">
    <text evidence="3">The sequence shown here is derived from an EMBL/GenBank/DDBJ whole genome shotgun (WGS) entry which is preliminary data.</text>
</comment>
<organism evidence="3 4">
    <name type="scientific">Pelotomaculum propionicicum</name>
    <dbReference type="NCBI Taxonomy" id="258475"/>
    <lineage>
        <taxon>Bacteria</taxon>
        <taxon>Bacillati</taxon>
        <taxon>Bacillota</taxon>
        <taxon>Clostridia</taxon>
        <taxon>Eubacteriales</taxon>
        <taxon>Desulfotomaculaceae</taxon>
        <taxon>Pelotomaculum</taxon>
    </lineage>
</organism>
<keyword evidence="4" id="KW-1185">Reference proteome</keyword>
<dbReference type="SUPFAM" id="SSF53098">
    <property type="entry name" value="Ribonuclease H-like"/>
    <property type="match status" value="1"/>
</dbReference>
<gene>
    <name evidence="3" type="ORF">Pmgp_02224</name>
</gene>
<dbReference type="InterPro" id="IPR036397">
    <property type="entry name" value="RNaseH_sf"/>
</dbReference>
<accession>A0A4Y7RNS7</accession>
<dbReference type="RefSeq" id="WP_134214054.1">
    <property type="nucleotide sequence ID" value="NZ_QFFZ01000023.1"/>
</dbReference>
<evidence type="ECO:0000256" key="1">
    <source>
        <dbReference type="SAM" id="MobiDB-lite"/>
    </source>
</evidence>
<dbReference type="InterPro" id="IPR012337">
    <property type="entry name" value="RNaseH-like_sf"/>
</dbReference>
<dbReference type="Gene3D" id="3.30.420.10">
    <property type="entry name" value="Ribonuclease H-like superfamily/Ribonuclease H"/>
    <property type="match status" value="1"/>
</dbReference>
<dbReference type="Pfam" id="PF08722">
    <property type="entry name" value="Tn7_TnsA-like_N"/>
    <property type="match status" value="1"/>
</dbReference>
<evidence type="ECO:0000259" key="2">
    <source>
        <dbReference type="PROSITE" id="PS50994"/>
    </source>
</evidence>
<proteinExistence type="predicted"/>
<evidence type="ECO:0000313" key="4">
    <source>
        <dbReference type="Proteomes" id="UP000297597"/>
    </source>
</evidence>
<evidence type="ECO:0000313" key="3">
    <source>
        <dbReference type="EMBL" id="TEB10644.1"/>
    </source>
</evidence>